<comment type="caution">
    <text evidence="1">The sequence shown here is derived from an EMBL/GenBank/DDBJ whole genome shotgun (WGS) entry which is preliminary data.</text>
</comment>
<dbReference type="EMBL" id="JROU02000429">
    <property type="protein sequence ID" value="OEH79310.1"/>
    <property type="molecule type" value="Genomic_DNA"/>
</dbReference>
<organism evidence="1 2">
    <name type="scientific">Cyclospora cayetanensis</name>
    <dbReference type="NCBI Taxonomy" id="88456"/>
    <lineage>
        <taxon>Eukaryota</taxon>
        <taxon>Sar</taxon>
        <taxon>Alveolata</taxon>
        <taxon>Apicomplexa</taxon>
        <taxon>Conoidasida</taxon>
        <taxon>Coccidia</taxon>
        <taxon>Eucoccidiorida</taxon>
        <taxon>Eimeriorina</taxon>
        <taxon>Eimeriidae</taxon>
        <taxon>Cyclospora</taxon>
    </lineage>
</organism>
<keyword evidence="2" id="KW-1185">Reference proteome</keyword>
<evidence type="ECO:0000313" key="2">
    <source>
        <dbReference type="Proteomes" id="UP000095192"/>
    </source>
</evidence>
<gene>
    <name evidence="1" type="ORF">cyc_06869</name>
</gene>
<sequence length="88" mass="9443">MRDTYVQLVGGSALPSATVAVCTGIASSTLRYPPEPIKHAPVSTALTLYADQETGNLTAAEALWLLGNGYMQTHYVSPLLDIFLFGRE</sequence>
<proteinExistence type="predicted"/>
<dbReference type="InParanoid" id="A0A1D3D7C2"/>
<name>A0A1D3D7C2_9EIME</name>
<dbReference type="AlphaFoldDB" id="A0A1D3D7C2"/>
<accession>A0A1D3D7C2</accession>
<reference evidence="1 2" key="1">
    <citation type="journal article" date="2016" name="BMC Genomics">
        <title>Comparative genomics reveals Cyclospora cayetanensis possesses coccidia-like metabolism and invasion components but unique surface antigens.</title>
        <authorList>
            <person name="Liu S."/>
            <person name="Wang L."/>
            <person name="Zheng H."/>
            <person name="Xu Z."/>
            <person name="Roellig D.M."/>
            <person name="Li N."/>
            <person name="Frace M.A."/>
            <person name="Tang K."/>
            <person name="Arrowood M.J."/>
            <person name="Moss D.M."/>
            <person name="Zhang L."/>
            <person name="Feng Y."/>
            <person name="Xiao L."/>
        </authorList>
    </citation>
    <scope>NUCLEOTIDE SEQUENCE [LARGE SCALE GENOMIC DNA]</scope>
    <source>
        <strain evidence="1 2">CHN_HEN01</strain>
    </source>
</reference>
<protein>
    <submittedName>
        <fullName evidence="1">Uncharacterized protein</fullName>
    </submittedName>
</protein>
<evidence type="ECO:0000313" key="1">
    <source>
        <dbReference type="EMBL" id="OEH79310.1"/>
    </source>
</evidence>
<dbReference type="Proteomes" id="UP000095192">
    <property type="component" value="Unassembled WGS sequence"/>
</dbReference>
<dbReference type="VEuPathDB" id="ToxoDB:cyc_06869"/>